<comment type="caution">
    <text evidence="7">The sequence shown here is derived from an EMBL/GenBank/DDBJ whole genome shotgun (WGS) entry which is preliminary data.</text>
</comment>
<dbReference type="InterPro" id="IPR050833">
    <property type="entry name" value="Poly_Biosynth_Transport"/>
</dbReference>
<evidence type="ECO:0000256" key="5">
    <source>
        <dbReference type="ARBA" id="ARBA00023136"/>
    </source>
</evidence>
<dbReference type="OrthoDB" id="4771963at2"/>
<keyword evidence="8" id="KW-1185">Reference proteome</keyword>
<feature type="transmembrane region" description="Helical" evidence="6">
    <location>
        <begin position="221"/>
        <end position="241"/>
    </location>
</feature>
<keyword evidence="3 6" id="KW-0812">Transmembrane</keyword>
<feature type="transmembrane region" description="Helical" evidence="6">
    <location>
        <begin position="386"/>
        <end position="405"/>
    </location>
</feature>
<evidence type="ECO:0000313" key="8">
    <source>
        <dbReference type="Proteomes" id="UP000293764"/>
    </source>
</evidence>
<feature type="transmembrane region" description="Helical" evidence="6">
    <location>
        <begin position="362"/>
        <end position="380"/>
    </location>
</feature>
<comment type="subcellular location">
    <subcellularLocation>
        <location evidence="1">Cell membrane</location>
        <topology evidence="1">Multi-pass membrane protein</topology>
    </subcellularLocation>
</comment>
<reference evidence="7 8" key="1">
    <citation type="submission" date="2019-01" db="EMBL/GenBank/DDBJ databases">
        <title>Novel species of Cellulomonas.</title>
        <authorList>
            <person name="Liu Q."/>
            <person name="Xin Y.-H."/>
        </authorList>
    </citation>
    <scope>NUCLEOTIDE SEQUENCE [LARGE SCALE GENOMIC DNA]</scope>
    <source>
        <strain evidence="7 8">HLT2-17</strain>
    </source>
</reference>
<evidence type="ECO:0008006" key="9">
    <source>
        <dbReference type="Google" id="ProtNLM"/>
    </source>
</evidence>
<dbReference type="EMBL" id="SDWW01000017">
    <property type="protein sequence ID" value="RYV51380.1"/>
    <property type="molecule type" value="Genomic_DNA"/>
</dbReference>
<keyword evidence="5 6" id="KW-0472">Membrane</keyword>
<evidence type="ECO:0000313" key="7">
    <source>
        <dbReference type="EMBL" id="RYV51380.1"/>
    </source>
</evidence>
<gene>
    <name evidence="7" type="ORF">EUA98_08830</name>
</gene>
<name>A0A4Q5N040_9MICO</name>
<dbReference type="PANTHER" id="PTHR30250:SF11">
    <property type="entry name" value="O-ANTIGEN TRANSPORTER-RELATED"/>
    <property type="match status" value="1"/>
</dbReference>
<organism evidence="7 8">
    <name type="scientific">Pengzhenrongella frigida</name>
    <dbReference type="NCBI Taxonomy" id="1259133"/>
    <lineage>
        <taxon>Bacteria</taxon>
        <taxon>Bacillati</taxon>
        <taxon>Actinomycetota</taxon>
        <taxon>Actinomycetes</taxon>
        <taxon>Micrococcales</taxon>
        <taxon>Pengzhenrongella</taxon>
    </lineage>
</organism>
<feature type="transmembrane region" description="Helical" evidence="6">
    <location>
        <begin position="87"/>
        <end position="109"/>
    </location>
</feature>
<feature type="transmembrane region" description="Helical" evidence="6">
    <location>
        <begin position="290"/>
        <end position="312"/>
    </location>
</feature>
<evidence type="ECO:0000256" key="6">
    <source>
        <dbReference type="SAM" id="Phobius"/>
    </source>
</evidence>
<keyword evidence="2" id="KW-1003">Cell membrane</keyword>
<evidence type="ECO:0000256" key="2">
    <source>
        <dbReference type="ARBA" id="ARBA00022475"/>
    </source>
</evidence>
<feature type="transmembrane region" description="Helical" evidence="6">
    <location>
        <begin position="181"/>
        <end position="200"/>
    </location>
</feature>
<proteinExistence type="predicted"/>
<evidence type="ECO:0000256" key="1">
    <source>
        <dbReference type="ARBA" id="ARBA00004651"/>
    </source>
</evidence>
<feature type="transmembrane region" description="Helical" evidence="6">
    <location>
        <begin position="332"/>
        <end position="355"/>
    </location>
</feature>
<feature type="transmembrane region" description="Helical" evidence="6">
    <location>
        <begin position="12"/>
        <end position="34"/>
    </location>
</feature>
<dbReference type="AlphaFoldDB" id="A0A4Q5N040"/>
<feature type="transmembrane region" description="Helical" evidence="6">
    <location>
        <begin position="40"/>
        <end position="59"/>
    </location>
</feature>
<dbReference type="PANTHER" id="PTHR30250">
    <property type="entry name" value="PST FAMILY PREDICTED COLANIC ACID TRANSPORTER"/>
    <property type="match status" value="1"/>
</dbReference>
<accession>A0A4Q5N040</accession>
<protein>
    <recommendedName>
        <fullName evidence="9">Polysaccharide biosynthesis protein</fullName>
    </recommendedName>
</protein>
<dbReference type="RefSeq" id="WP_130102312.1">
    <property type="nucleotide sequence ID" value="NZ_SDWW01000017.1"/>
</dbReference>
<keyword evidence="4 6" id="KW-1133">Transmembrane helix</keyword>
<dbReference type="GO" id="GO:0005886">
    <property type="term" value="C:plasma membrane"/>
    <property type="evidence" value="ECO:0007669"/>
    <property type="project" value="UniProtKB-SubCell"/>
</dbReference>
<feature type="transmembrane region" description="Helical" evidence="6">
    <location>
        <begin position="121"/>
        <end position="142"/>
    </location>
</feature>
<feature type="transmembrane region" description="Helical" evidence="6">
    <location>
        <begin position="154"/>
        <end position="175"/>
    </location>
</feature>
<evidence type="ECO:0000256" key="4">
    <source>
        <dbReference type="ARBA" id="ARBA00022989"/>
    </source>
</evidence>
<evidence type="ECO:0000256" key="3">
    <source>
        <dbReference type="ARBA" id="ARBA00022692"/>
    </source>
</evidence>
<sequence>MTGISARSATGVGVASLVAAASGYVVLVIAANVLDKAQNAEFLVFWGLLFFLFGTLGGLQSEVTRSVHVARTASPTTGAPAGSGTRVLPLGLFVGACLAAAIAITSPIWGRTVLGPQPVVAVMLIALAVIAFGGHSAVAGSLAGRGRWTVYSRLVGAEALMRLALVTGVAVAGATEVGLQAATAAAAATWLLMSLASNVRDAWGQRTEATRQAFLASSRQAMIGAASSAALVVGFPVLLRVSTPPEAFAVAAPLLLAVQLTRAPLLIPLNAYQGVAITHFVNHRDEGARPLLRLATMIGAVGVVGAIAAALVGPWLMETLLGDGYRVEPAVLGALTLTAAMLALLTMTGAACLALDGHRAYAVGWLAATALSAAVLLMPGGLEVRVIASLAVGPVAGTVVHAAWIRSTLRSRR</sequence>
<dbReference type="Proteomes" id="UP000293764">
    <property type="component" value="Unassembled WGS sequence"/>
</dbReference>